<evidence type="ECO:0000313" key="2">
    <source>
        <dbReference type="EMBL" id="GCE96621.1"/>
    </source>
</evidence>
<protein>
    <submittedName>
        <fullName evidence="2">Uncharacterized protein</fullName>
    </submittedName>
</protein>
<evidence type="ECO:0000313" key="3">
    <source>
        <dbReference type="Proteomes" id="UP000326169"/>
    </source>
</evidence>
<organism evidence="2 3">
    <name type="scientific">Limnospira platensis NIES-46</name>
    <dbReference type="NCBI Taxonomy" id="1236695"/>
    <lineage>
        <taxon>Bacteria</taxon>
        <taxon>Bacillati</taxon>
        <taxon>Cyanobacteriota</taxon>
        <taxon>Cyanophyceae</taxon>
        <taxon>Oscillatoriophycideae</taxon>
        <taxon>Oscillatoriales</taxon>
        <taxon>Sirenicapillariaceae</taxon>
        <taxon>Limnospira</taxon>
    </lineage>
</organism>
<dbReference type="Proteomes" id="UP000326169">
    <property type="component" value="Unassembled WGS sequence"/>
</dbReference>
<gene>
    <name evidence="2" type="ORF">NIES46_46930</name>
</gene>
<sequence length="565" mass="64422">MVARSARMLRSTRSLSSRQTRSSIGRNGVRQVNLAQRTSTQEMGWFGKLWAKITGKVVEWGKSFGGWLWEGITKFLSNFSFEKVARFITSNWDSFWNFNWNISDEQIDKNMMNIANQFISTTAGFLGNMAGKLVCGVLPTIGIAFINKAAAMHIALSKGPEMLMEVSTAFGAYVKQSFNMAMKAIAWQLFKHGRRVVKMFLDKSPSTLATAIVSMVPGGKGTIEKWGDEKGEEWSFGKQKRDAREKLPEKYDGNINTIWNQDSSEEFWDEFSDNCKEAIILVAQGLDEYIALQRIEENRQQQLVNAVVENGGERFRLVSSLRNLQENVANVLAQTEILGNRDIGQFVGSGDISEVPNSSNLKIQLTFILYNYEKPPYWTKERRSKLQKTQIELPSVERHEITWDKLQRIFTQPSKSAFTKGNIKVTCNMRNGRKFSFFVNESSKSAAERICKELVQLTNSSIVYPLLFEERKGFGGRENAKRIKESKMYISEVKILNWELIDKFEQAKIDMGENSVLAMYKDPRKSKVKIPLHFEKKPKWVDDAIRTATRTSLEMKTGSQPPTTA</sequence>
<reference evidence="2 3" key="1">
    <citation type="journal article" date="2019" name="J Genomics">
        <title>The Draft Genome of a Hydrogen-producing Cyanobacterium, Arthrospira platensis NIES-46.</title>
        <authorList>
            <person name="Suzuki S."/>
            <person name="Yamaguchi H."/>
            <person name="Kawachi M."/>
        </authorList>
    </citation>
    <scope>NUCLEOTIDE SEQUENCE [LARGE SCALE GENOMIC DNA]</scope>
    <source>
        <strain evidence="2 3">NIES-46</strain>
    </source>
</reference>
<evidence type="ECO:0000256" key="1">
    <source>
        <dbReference type="SAM" id="MobiDB-lite"/>
    </source>
</evidence>
<name>A0A5M3TET2_LIMPL</name>
<keyword evidence="3" id="KW-1185">Reference proteome</keyword>
<proteinExistence type="predicted"/>
<feature type="compositionally biased region" description="Low complexity" evidence="1">
    <location>
        <begin position="1"/>
        <end position="23"/>
    </location>
</feature>
<dbReference type="EMBL" id="BIMW01000206">
    <property type="protein sequence ID" value="GCE96621.1"/>
    <property type="molecule type" value="Genomic_DNA"/>
</dbReference>
<accession>A0A5M3TET2</accession>
<comment type="caution">
    <text evidence="2">The sequence shown here is derived from an EMBL/GenBank/DDBJ whole genome shotgun (WGS) entry which is preliminary data.</text>
</comment>
<feature type="region of interest" description="Disordered" evidence="1">
    <location>
        <begin position="1"/>
        <end position="24"/>
    </location>
</feature>